<accession>A0A6A6X7T6</accession>
<organism evidence="7 8">
    <name type="scientific">Melanomma pulvis-pyrius CBS 109.77</name>
    <dbReference type="NCBI Taxonomy" id="1314802"/>
    <lineage>
        <taxon>Eukaryota</taxon>
        <taxon>Fungi</taxon>
        <taxon>Dikarya</taxon>
        <taxon>Ascomycota</taxon>
        <taxon>Pezizomycotina</taxon>
        <taxon>Dothideomycetes</taxon>
        <taxon>Pleosporomycetidae</taxon>
        <taxon>Pleosporales</taxon>
        <taxon>Melanommataceae</taxon>
        <taxon>Melanomma</taxon>
    </lineage>
</organism>
<protein>
    <submittedName>
        <fullName evidence="7">Uncharacterized protein</fullName>
    </submittedName>
</protein>
<evidence type="ECO:0000259" key="6">
    <source>
        <dbReference type="Pfam" id="PF17171"/>
    </source>
</evidence>
<feature type="domain" description="Metaxin glutathione S-transferase" evidence="6">
    <location>
        <begin position="233"/>
        <end position="294"/>
    </location>
</feature>
<dbReference type="InterPro" id="IPR036282">
    <property type="entry name" value="Glutathione-S-Trfase_C_sf"/>
</dbReference>
<feature type="region of interest" description="Disordered" evidence="4">
    <location>
        <begin position="401"/>
        <end position="421"/>
    </location>
</feature>
<feature type="compositionally biased region" description="Acidic residues" evidence="4">
    <location>
        <begin position="712"/>
        <end position="721"/>
    </location>
</feature>
<dbReference type="InterPro" id="IPR028245">
    <property type="entry name" value="PIL1/LSP1"/>
</dbReference>
<reference evidence="7" key="1">
    <citation type="journal article" date="2020" name="Stud. Mycol.">
        <title>101 Dothideomycetes genomes: a test case for predicting lifestyles and emergence of pathogens.</title>
        <authorList>
            <person name="Haridas S."/>
            <person name="Albert R."/>
            <person name="Binder M."/>
            <person name="Bloem J."/>
            <person name="Labutti K."/>
            <person name="Salamov A."/>
            <person name="Andreopoulos B."/>
            <person name="Baker S."/>
            <person name="Barry K."/>
            <person name="Bills G."/>
            <person name="Bluhm B."/>
            <person name="Cannon C."/>
            <person name="Castanera R."/>
            <person name="Culley D."/>
            <person name="Daum C."/>
            <person name="Ezra D."/>
            <person name="Gonzalez J."/>
            <person name="Henrissat B."/>
            <person name="Kuo A."/>
            <person name="Liang C."/>
            <person name="Lipzen A."/>
            <person name="Lutzoni F."/>
            <person name="Magnuson J."/>
            <person name="Mondo S."/>
            <person name="Nolan M."/>
            <person name="Ohm R."/>
            <person name="Pangilinan J."/>
            <person name="Park H.-J."/>
            <person name="Ramirez L."/>
            <person name="Alfaro M."/>
            <person name="Sun H."/>
            <person name="Tritt A."/>
            <person name="Yoshinaga Y."/>
            <person name="Zwiers L.-H."/>
            <person name="Turgeon B."/>
            <person name="Goodwin S."/>
            <person name="Spatafora J."/>
            <person name="Crous P."/>
            <person name="Grigoriev I."/>
        </authorList>
    </citation>
    <scope>NUCLEOTIDE SEQUENCE</scope>
    <source>
        <strain evidence="7">CBS 109.77</strain>
    </source>
</reference>
<keyword evidence="2" id="KW-0597">Phosphoprotein</keyword>
<dbReference type="Proteomes" id="UP000799757">
    <property type="component" value="Unassembled WGS sequence"/>
</dbReference>
<gene>
    <name evidence="7" type="ORF">K505DRAFT_350699</name>
</gene>
<feature type="coiled-coil region" evidence="3">
    <location>
        <begin position="556"/>
        <end position="583"/>
    </location>
</feature>
<dbReference type="Pfam" id="PF10568">
    <property type="entry name" value="Tom37"/>
    <property type="match status" value="1"/>
</dbReference>
<dbReference type="CDD" id="cd03078">
    <property type="entry name" value="GST_N_Metaxin1_like"/>
    <property type="match status" value="1"/>
</dbReference>
<dbReference type="Pfam" id="PF13805">
    <property type="entry name" value="Pil1"/>
    <property type="match status" value="1"/>
</dbReference>
<dbReference type="AlphaFoldDB" id="A0A6A6X7T6"/>
<dbReference type="OrthoDB" id="5599269at2759"/>
<evidence type="ECO:0000313" key="8">
    <source>
        <dbReference type="Proteomes" id="UP000799757"/>
    </source>
</evidence>
<dbReference type="GO" id="GO:0008289">
    <property type="term" value="F:lipid binding"/>
    <property type="evidence" value="ECO:0007669"/>
    <property type="project" value="TreeGrafter"/>
</dbReference>
<dbReference type="GO" id="GO:0005886">
    <property type="term" value="C:plasma membrane"/>
    <property type="evidence" value="ECO:0007669"/>
    <property type="project" value="TreeGrafter"/>
</dbReference>
<evidence type="ECO:0000256" key="4">
    <source>
        <dbReference type="SAM" id="MobiDB-lite"/>
    </source>
</evidence>
<keyword evidence="3" id="KW-0175">Coiled coil</keyword>
<dbReference type="InterPro" id="IPR019564">
    <property type="entry name" value="Sam37/metaxin_N"/>
</dbReference>
<evidence type="ECO:0000256" key="2">
    <source>
        <dbReference type="ARBA" id="ARBA00022553"/>
    </source>
</evidence>
<dbReference type="PANTHER" id="PTHR31962">
    <property type="entry name" value="SPHINGOLIPID LONG CHAIN BASE-RESPONSIVE PROTEIN PIL1"/>
    <property type="match status" value="1"/>
</dbReference>
<dbReference type="GO" id="GO:0070941">
    <property type="term" value="P:eisosome assembly"/>
    <property type="evidence" value="ECO:0007669"/>
    <property type="project" value="TreeGrafter"/>
</dbReference>
<dbReference type="InterPro" id="IPR033468">
    <property type="entry name" value="Metaxin_GST"/>
</dbReference>
<dbReference type="SUPFAM" id="SSF47616">
    <property type="entry name" value="GST C-terminal domain-like"/>
    <property type="match status" value="1"/>
</dbReference>
<sequence>MVLELHVWGPAFGLPSIDAECIATIAYFNRIVPRTKWVLVADHDTSISPRDGFPVLLDGVTRATGFASIISHLRTQYSRAYDLDDDLSDQQQTNRIAFLAFLESTANPLLDLSLYISSENYNTTTSSAYTAILPWYTNYIIPPKRRDLARARTAHLGLSSLDVTAAGDERTGPGSGTASSEFEAAKRAAGIQSGDRIAQPKVLSMGRGKGIGGLLGSPIYAARFKLDALSNEVLGPLSDLLGKKDYLFKGDKPSSLDCLAFGYLALMLYPSLPQAWLAEAIQTRYPRLLKYIRRLREELLGRQEVNPADVWNITSDDVEIKATGLPWQPRPSPSLSTAMIATRELLSNLPLLSKILHRDAVIQKTDTRKISRKVSSSLPSPLLLNGLIAISSATTVALSRAPTASQIQNPPPPSSSTKAGRFFGRSNIGHTFRAKAAGAYGPDLAKKLSQLVKMEKNVMRSMELVSRERMEVAQQLSIWGEACDDDVSDVTDKLGVLIYEIGELEDQYVDRYDQYRVTIKSIRNIEASVQPSRDRKQKITDQIAQLKYKEPNSPKIVVLEQELVRAEAESLVAEAQLSNITREKLKAAFTYQFDAMREHCEKLAIIAGYGKHLLELVDDTPVTPGETRNAYDGYEASKAIIQDCEDALTNWVQQNASVTSKLSTRARTLSQRRRNQVRHQGEGVDLSHQDQPLDNRESGLWIPASEHQGNGYEEDVEDEDAPSTIGTETRGREEERPVAA</sequence>
<feature type="compositionally biased region" description="Basic and acidic residues" evidence="4">
    <location>
        <begin position="729"/>
        <end position="740"/>
    </location>
</feature>
<feature type="domain" description="Mitochondrial outer membrane transport complex Sam37/metaxin N-terminal" evidence="5">
    <location>
        <begin position="21"/>
        <end position="146"/>
    </location>
</feature>
<dbReference type="EMBL" id="MU001975">
    <property type="protein sequence ID" value="KAF2792321.1"/>
    <property type="molecule type" value="Genomic_DNA"/>
</dbReference>
<dbReference type="CDD" id="cd03193">
    <property type="entry name" value="GST_C_Metaxin"/>
    <property type="match status" value="1"/>
</dbReference>
<evidence type="ECO:0000256" key="3">
    <source>
        <dbReference type="SAM" id="Coils"/>
    </source>
</evidence>
<feature type="region of interest" description="Disordered" evidence="4">
    <location>
        <begin position="662"/>
        <end position="740"/>
    </location>
</feature>
<proteinExistence type="inferred from homology"/>
<feature type="compositionally biased region" description="Basic and acidic residues" evidence="4">
    <location>
        <begin position="679"/>
        <end position="697"/>
    </location>
</feature>
<evidence type="ECO:0000259" key="5">
    <source>
        <dbReference type="Pfam" id="PF10568"/>
    </source>
</evidence>
<dbReference type="GO" id="GO:0036286">
    <property type="term" value="C:eisosome filament"/>
    <property type="evidence" value="ECO:0007669"/>
    <property type="project" value="TreeGrafter"/>
</dbReference>
<dbReference type="InterPro" id="IPR027267">
    <property type="entry name" value="AH/BAR_dom_sf"/>
</dbReference>
<dbReference type="GO" id="GO:0001401">
    <property type="term" value="C:SAM complex"/>
    <property type="evidence" value="ECO:0007669"/>
    <property type="project" value="InterPro"/>
</dbReference>
<dbReference type="FunFam" id="1.20.1270.60:FF:000005">
    <property type="entry name" value="Sphingolipid long chain base-responsive pil1"/>
    <property type="match status" value="1"/>
</dbReference>
<evidence type="ECO:0000313" key="7">
    <source>
        <dbReference type="EMBL" id="KAF2792321.1"/>
    </source>
</evidence>
<keyword evidence="8" id="KW-1185">Reference proteome</keyword>
<dbReference type="GO" id="GO:0006897">
    <property type="term" value="P:endocytosis"/>
    <property type="evidence" value="ECO:0007669"/>
    <property type="project" value="TreeGrafter"/>
</dbReference>
<comment type="similarity">
    <text evidence="1">Belongs to the metaxin family.</text>
</comment>
<evidence type="ECO:0000256" key="1">
    <source>
        <dbReference type="ARBA" id="ARBA00009170"/>
    </source>
</evidence>
<dbReference type="Gene3D" id="1.20.1270.60">
    <property type="entry name" value="Arfaptin homology (AH) domain/BAR domain"/>
    <property type="match status" value="1"/>
</dbReference>
<name>A0A6A6X7T6_9PLEO</name>
<dbReference type="Pfam" id="PF17171">
    <property type="entry name" value="GST_C_6"/>
    <property type="match status" value="1"/>
</dbReference>
<dbReference type="PANTHER" id="PTHR31962:SF1">
    <property type="entry name" value="SPHINGOLIPID LONG CHAIN BASE-RESPONSIVE PROTEIN PIL1"/>
    <property type="match status" value="1"/>
</dbReference>